<organism evidence="3 4">
    <name type="scientific">Discostella pseudostelligera</name>
    <dbReference type="NCBI Taxonomy" id="259834"/>
    <lineage>
        <taxon>Eukaryota</taxon>
        <taxon>Sar</taxon>
        <taxon>Stramenopiles</taxon>
        <taxon>Ochrophyta</taxon>
        <taxon>Bacillariophyta</taxon>
        <taxon>Coscinodiscophyceae</taxon>
        <taxon>Thalassiosirophycidae</taxon>
        <taxon>Stephanodiscales</taxon>
        <taxon>Stephanodiscaceae</taxon>
        <taxon>Discostella</taxon>
    </lineage>
</organism>
<dbReference type="InterPro" id="IPR057490">
    <property type="entry name" value="DPC4_N"/>
</dbReference>
<dbReference type="Pfam" id="PF25197">
    <property type="entry name" value="DPC4_N"/>
    <property type="match status" value="2"/>
</dbReference>
<evidence type="ECO:0000256" key="2">
    <source>
        <dbReference type="SAM" id="SignalP"/>
    </source>
</evidence>
<evidence type="ECO:0000313" key="3">
    <source>
        <dbReference type="EMBL" id="KAL3771931.1"/>
    </source>
</evidence>
<feature type="signal peptide" evidence="2">
    <location>
        <begin position="1"/>
        <end position="17"/>
    </location>
</feature>
<keyword evidence="4" id="KW-1185">Reference proteome</keyword>
<sequence length="194" mass="20032">MKTVVASVLLLATAAQGFSPSASSPTTTALNHSINTRHRIEDQELGIWPQSSSDRSAYVPGHAVSGHEVRSAWTSYAPKHGSPDTIGTIGSVSRESSSLTRANGAVRAVSGEDIRESRTSYAPYNIHEGRVGSLGVIGYEGSSSGSHAPTSRALPSFGGSSISSGENAAPKFGGMPRTATGGATKKYGLGSWKK</sequence>
<proteinExistence type="predicted"/>
<dbReference type="EMBL" id="JALLBG020000018">
    <property type="protein sequence ID" value="KAL3771931.1"/>
    <property type="molecule type" value="Genomic_DNA"/>
</dbReference>
<feature type="chain" id="PRO_5044836524" evidence="2">
    <location>
        <begin position="18"/>
        <end position="194"/>
    </location>
</feature>
<evidence type="ECO:0000313" key="4">
    <source>
        <dbReference type="Proteomes" id="UP001530293"/>
    </source>
</evidence>
<comment type="caution">
    <text evidence="3">The sequence shown here is derived from an EMBL/GenBank/DDBJ whole genome shotgun (WGS) entry which is preliminary data.</text>
</comment>
<feature type="region of interest" description="Disordered" evidence="1">
    <location>
        <begin position="141"/>
        <end position="194"/>
    </location>
</feature>
<reference evidence="3 4" key="1">
    <citation type="submission" date="2024-10" db="EMBL/GenBank/DDBJ databases">
        <title>Updated reference genomes for cyclostephanoid diatoms.</title>
        <authorList>
            <person name="Roberts W.R."/>
            <person name="Alverson A.J."/>
        </authorList>
    </citation>
    <scope>NUCLEOTIDE SEQUENCE [LARGE SCALE GENOMIC DNA]</scope>
    <source>
        <strain evidence="3 4">AJA232-27</strain>
    </source>
</reference>
<dbReference type="AlphaFoldDB" id="A0ABD3N7B8"/>
<name>A0ABD3N7B8_9STRA</name>
<evidence type="ECO:0000256" key="1">
    <source>
        <dbReference type="SAM" id="MobiDB-lite"/>
    </source>
</evidence>
<keyword evidence="2" id="KW-0732">Signal</keyword>
<accession>A0ABD3N7B8</accession>
<protein>
    <submittedName>
        <fullName evidence="3">Uncharacterized protein</fullName>
    </submittedName>
</protein>
<dbReference type="Proteomes" id="UP001530293">
    <property type="component" value="Unassembled WGS sequence"/>
</dbReference>
<gene>
    <name evidence="3" type="ORF">ACHAWU_009354</name>
</gene>